<dbReference type="EMBL" id="SJPX01000001">
    <property type="protein sequence ID" value="TWU57295.1"/>
    <property type="molecule type" value="Genomic_DNA"/>
</dbReference>
<dbReference type="OrthoDB" id="283384at2"/>
<dbReference type="PANTHER" id="PTHR46401:SF2">
    <property type="entry name" value="GLYCOSYLTRANSFERASE WBBK-RELATED"/>
    <property type="match status" value="1"/>
</dbReference>
<dbReference type="Proteomes" id="UP000317977">
    <property type="component" value="Unassembled WGS sequence"/>
</dbReference>
<dbReference type="PANTHER" id="PTHR46401">
    <property type="entry name" value="GLYCOSYLTRANSFERASE WBBK-RELATED"/>
    <property type="match status" value="1"/>
</dbReference>
<evidence type="ECO:0000259" key="2">
    <source>
        <dbReference type="Pfam" id="PF00534"/>
    </source>
</evidence>
<evidence type="ECO:0000256" key="1">
    <source>
        <dbReference type="ARBA" id="ARBA00022679"/>
    </source>
</evidence>
<sequence>MNSSTIANNHPDLPGTSKPLRVAIYTADQNPHRDRSQGITSMTRTLMEEFALRRDLQMTQVISRSSYRHSDAAVQTKSIPFRTDGRIGRVLADAIHPWLARPAVDLWYYPKGYVSQYSHPHQPSVGTMHDTIVQHYADHYPETRSPRAFKYWIGVTRRSLKELSYVLTISQHAASQLKQFCDRYDIPQPQMEVTYEGSSWESIRHIRHEKDDCVTHLASPAPHKGTNRLLTFWQTLQSRGRDLPKLELIGNLDQAGEELFETLRGVIRHKPQATADLQASIGKARALLLPSEIEGFGLPALEAYYVGTPTCYVRDTSVGEVVADQGRAGEFNLTDVDDFEKALDWSLSVDEPTIRAIGDAMHARFANRVIADRVVAAFRRAVV</sequence>
<accession>A0A5C6F7Q9</accession>
<keyword evidence="4" id="KW-1185">Reference proteome</keyword>
<dbReference type="InterPro" id="IPR001296">
    <property type="entry name" value="Glyco_trans_1"/>
</dbReference>
<proteinExistence type="predicted"/>
<reference evidence="3 4" key="1">
    <citation type="submission" date="2019-02" db="EMBL/GenBank/DDBJ databases">
        <title>Deep-cultivation of Planctomycetes and their phenomic and genomic characterization uncovers novel biology.</title>
        <authorList>
            <person name="Wiegand S."/>
            <person name="Jogler M."/>
            <person name="Boedeker C."/>
            <person name="Pinto D."/>
            <person name="Vollmers J."/>
            <person name="Rivas-Marin E."/>
            <person name="Kohn T."/>
            <person name="Peeters S.H."/>
            <person name="Heuer A."/>
            <person name="Rast P."/>
            <person name="Oberbeckmann S."/>
            <person name="Bunk B."/>
            <person name="Jeske O."/>
            <person name="Meyerdierks A."/>
            <person name="Storesund J.E."/>
            <person name="Kallscheuer N."/>
            <person name="Luecker S."/>
            <person name="Lage O.M."/>
            <person name="Pohl T."/>
            <person name="Merkel B.J."/>
            <person name="Hornburger P."/>
            <person name="Mueller R.-W."/>
            <person name="Bruemmer F."/>
            <person name="Labrenz M."/>
            <person name="Spormann A.M."/>
            <person name="Op Den Camp H."/>
            <person name="Overmann J."/>
            <person name="Amann R."/>
            <person name="Jetten M.S.M."/>
            <person name="Mascher T."/>
            <person name="Medema M.H."/>
            <person name="Devos D.P."/>
            <person name="Kaster A.-K."/>
            <person name="Ovreas L."/>
            <person name="Rohde M."/>
            <person name="Galperin M.Y."/>
            <person name="Jogler C."/>
        </authorList>
    </citation>
    <scope>NUCLEOTIDE SEQUENCE [LARGE SCALE GENOMIC DNA]</scope>
    <source>
        <strain evidence="3 4">Poly59</strain>
    </source>
</reference>
<comment type="caution">
    <text evidence="3">The sequence shown here is derived from an EMBL/GenBank/DDBJ whole genome shotgun (WGS) entry which is preliminary data.</text>
</comment>
<dbReference type="GO" id="GO:0016757">
    <property type="term" value="F:glycosyltransferase activity"/>
    <property type="evidence" value="ECO:0007669"/>
    <property type="project" value="InterPro"/>
</dbReference>
<dbReference type="SUPFAM" id="SSF53756">
    <property type="entry name" value="UDP-Glycosyltransferase/glycogen phosphorylase"/>
    <property type="match status" value="1"/>
</dbReference>
<dbReference type="RefSeq" id="WP_146532219.1">
    <property type="nucleotide sequence ID" value="NZ_SJPX01000001.1"/>
</dbReference>
<dbReference type="GO" id="GO:0009103">
    <property type="term" value="P:lipopolysaccharide biosynthetic process"/>
    <property type="evidence" value="ECO:0007669"/>
    <property type="project" value="TreeGrafter"/>
</dbReference>
<evidence type="ECO:0000313" key="3">
    <source>
        <dbReference type="EMBL" id="TWU57295.1"/>
    </source>
</evidence>
<keyword evidence="1 3" id="KW-0808">Transferase</keyword>
<dbReference type="Gene3D" id="3.40.50.2000">
    <property type="entry name" value="Glycogen Phosphorylase B"/>
    <property type="match status" value="2"/>
</dbReference>
<gene>
    <name evidence="3" type="ORF">Poly59_02020</name>
</gene>
<feature type="domain" description="Glycosyl transferase family 1" evidence="2">
    <location>
        <begin position="209"/>
        <end position="348"/>
    </location>
</feature>
<dbReference type="AlphaFoldDB" id="A0A5C6F7Q9"/>
<evidence type="ECO:0000313" key="4">
    <source>
        <dbReference type="Proteomes" id="UP000317977"/>
    </source>
</evidence>
<dbReference type="Pfam" id="PF00534">
    <property type="entry name" value="Glycos_transf_1"/>
    <property type="match status" value="1"/>
</dbReference>
<protein>
    <submittedName>
        <fullName evidence="3">Glycosyl transferases group 1</fullName>
    </submittedName>
</protein>
<organism evidence="3 4">
    <name type="scientific">Rubripirellula reticaptiva</name>
    <dbReference type="NCBI Taxonomy" id="2528013"/>
    <lineage>
        <taxon>Bacteria</taxon>
        <taxon>Pseudomonadati</taxon>
        <taxon>Planctomycetota</taxon>
        <taxon>Planctomycetia</taxon>
        <taxon>Pirellulales</taxon>
        <taxon>Pirellulaceae</taxon>
        <taxon>Rubripirellula</taxon>
    </lineage>
</organism>
<name>A0A5C6F7Q9_9BACT</name>